<reference evidence="2 3" key="1">
    <citation type="submission" date="2022-12" db="EMBL/GenBank/DDBJ databases">
        <title>Draft genome sequence of Paenibacillus sp. dW9.</title>
        <authorList>
            <person name="Choi E.-W."/>
            <person name="Kim D.-U."/>
        </authorList>
    </citation>
    <scope>NUCLEOTIDE SEQUENCE [LARGE SCALE GENOMIC DNA]</scope>
    <source>
        <strain evidence="3">dW9</strain>
    </source>
</reference>
<evidence type="ECO:0000313" key="2">
    <source>
        <dbReference type="EMBL" id="MCZ8511009.1"/>
    </source>
</evidence>
<comment type="caution">
    <text evidence="2">The sequence shown here is derived from an EMBL/GenBank/DDBJ whole genome shotgun (WGS) entry which is preliminary data.</text>
</comment>
<dbReference type="EMBL" id="JAQAGZ010000001">
    <property type="protein sequence ID" value="MCZ8511009.1"/>
    <property type="molecule type" value="Genomic_DNA"/>
</dbReference>
<organism evidence="2 3">
    <name type="scientific">Paenibacillus gyeongsangnamensis</name>
    <dbReference type="NCBI Taxonomy" id="3388067"/>
    <lineage>
        <taxon>Bacteria</taxon>
        <taxon>Bacillati</taxon>
        <taxon>Bacillota</taxon>
        <taxon>Bacilli</taxon>
        <taxon>Bacillales</taxon>
        <taxon>Paenibacillaceae</taxon>
        <taxon>Paenibacillus</taxon>
    </lineage>
</organism>
<proteinExistence type="predicted"/>
<feature type="transmembrane region" description="Helical" evidence="1">
    <location>
        <begin position="123"/>
        <end position="143"/>
    </location>
</feature>
<dbReference type="NCBIfam" id="NF041644">
    <property type="entry name" value="CBO0543_fam"/>
    <property type="match status" value="1"/>
</dbReference>
<gene>
    <name evidence="2" type="ORF">O9H85_00875</name>
</gene>
<dbReference type="InterPro" id="IPR048147">
    <property type="entry name" value="CBO0543-like"/>
</dbReference>
<protein>
    <recommendedName>
        <fullName evidence="4">EXPERA domain-containing protein</fullName>
    </recommendedName>
</protein>
<dbReference type="RefSeq" id="WP_269879382.1">
    <property type="nucleotide sequence ID" value="NZ_JAQAGZ010000001.1"/>
</dbReference>
<name>A0ABT4Q299_9BACL</name>
<evidence type="ECO:0000313" key="3">
    <source>
        <dbReference type="Proteomes" id="UP001527882"/>
    </source>
</evidence>
<evidence type="ECO:0000256" key="1">
    <source>
        <dbReference type="SAM" id="Phobius"/>
    </source>
</evidence>
<feature type="transmembrane region" description="Helical" evidence="1">
    <location>
        <begin position="94"/>
        <end position="117"/>
    </location>
</feature>
<accession>A0ABT4Q299</accession>
<keyword evidence="1" id="KW-1133">Transmembrane helix</keyword>
<sequence length="161" mass="19337">MVLFWTTIVLLNFFAYIIPKHLPRWQLYSTSIFAVMLQQSIDVYFDLKWDLYGYFNKGVDTLGFVVEYGIFPAVNMIFLNFWVIRKGFQSKLGYLLACCCIAIVYEFMALKSGYFYYNGWKLIYSMMQYPILFLILVGNLRLIQHFYNKQREERISFRHPD</sequence>
<keyword evidence="1" id="KW-0472">Membrane</keyword>
<keyword evidence="1" id="KW-0812">Transmembrane</keyword>
<keyword evidence="3" id="KW-1185">Reference proteome</keyword>
<evidence type="ECO:0008006" key="4">
    <source>
        <dbReference type="Google" id="ProtNLM"/>
    </source>
</evidence>
<feature type="transmembrane region" description="Helical" evidence="1">
    <location>
        <begin position="61"/>
        <end position="82"/>
    </location>
</feature>
<dbReference type="Proteomes" id="UP001527882">
    <property type="component" value="Unassembled WGS sequence"/>
</dbReference>